<evidence type="ECO:0000256" key="12">
    <source>
        <dbReference type="HAMAP-Rule" id="MF_00454"/>
    </source>
</evidence>
<evidence type="ECO:0000256" key="6">
    <source>
        <dbReference type="ARBA" id="ARBA00023053"/>
    </source>
</evidence>
<dbReference type="PANTHER" id="PTHR28259">
    <property type="entry name" value="FLUORIDE EXPORT PROTEIN 1-RELATED"/>
    <property type="match status" value="1"/>
</dbReference>
<evidence type="ECO:0000313" key="14">
    <source>
        <dbReference type="Proteomes" id="UP001522662"/>
    </source>
</evidence>
<dbReference type="PANTHER" id="PTHR28259:SF1">
    <property type="entry name" value="FLUORIDE EXPORT PROTEIN 1-RELATED"/>
    <property type="match status" value="1"/>
</dbReference>
<evidence type="ECO:0000256" key="3">
    <source>
        <dbReference type="ARBA" id="ARBA00022519"/>
    </source>
</evidence>
<dbReference type="HAMAP" id="MF_00454">
    <property type="entry name" value="FluC"/>
    <property type="match status" value="1"/>
</dbReference>
<dbReference type="Pfam" id="PF02537">
    <property type="entry name" value="CRCB"/>
    <property type="match status" value="1"/>
</dbReference>
<evidence type="ECO:0000256" key="8">
    <source>
        <dbReference type="ARBA" id="ARBA00023136"/>
    </source>
</evidence>
<keyword evidence="6 12" id="KW-0915">Sodium</keyword>
<keyword evidence="12" id="KW-0479">Metal-binding</keyword>
<keyword evidence="12" id="KW-0813">Transport</keyword>
<evidence type="ECO:0000313" key="13">
    <source>
        <dbReference type="EMBL" id="MCJ8239322.1"/>
    </source>
</evidence>
<evidence type="ECO:0000256" key="1">
    <source>
        <dbReference type="ARBA" id="ARBA00004651"/>
    </source>
</evidence>
<comment type="catalytic activity">
    <reaction evidence="11">
        <text>fluoride(in) = fluoride(out)</text>
        <dbReference type="Rhea" id="RHEA:76159"/>
        <dbReference type="ChEBI" id="CHEBI:17051"/>
    </reaction>
    <physiologicalReaction direction="left-to-right" evidence="11">
        <dbReference type="Rhea" id="RHEA:76160"/>
    </physiologicalReaction>
</comment>
<dbReference type="NCBIfam" id="TIGR00494">
    <property type="entry name" value="crcB"/>
    <property type="match status" value="1"/>
</dbReference>
<comment type="similarity">
    <text evidence="10 12">Belongs to the fluoride channel Fluc/FEX (TC 1.A.43) family.</text>
</comment>
<evidence type="ECO:0000256" key="9">
    <source>
        <dbReference type="ARBA" id="ARBA00023303"/>
    </source>
</evidence>
<keyword evidence="9 12" id="KW-0407">Ion channel</keyword>
<comment type="function">
    <text evidence="12">Fluoride-specific ion channel. Important for reducing fluoride concentration in the cell, thus reducing its toxicity.</text>
</comment>
<gene>
    <name evidence="12 13" type="primary">crcB</name>
    <name evidence="12" type="synonym">fluC</name>
    <name evidence="13" type="ORF">MKJ03_13375</name>
</gene>
<protein>
    <recommendedName>
        <fullName evidence="12">Fluoride-specific ion channel FluC</fullName>
    </recommendedName>
</protein>
<keyword evidence="3" id="KW-0997">Cell inner membrane</keyword>
<dbReference type="RefSeq" id="WP_245136971.1">
    <property type="nucleotide sequence ID" value="NZ_CP128477.1"/>
</dbReference>
<dbReference type="Proteomes" id="UP001522662">
    <property type="component" value="Unassembled WGS sequence"/>
</dbReference>
<keyword evidence="4 12" id="KW-0812">Transmembrane</keyword>
<dbReference type="NCBIfam" id="NF010791">
    <property type="entry name" value="PRK14195.1"/>
    <property type="match status" value="1"/>
</dbReference>
<feature type="binding site" evidence="12">
    <location>
        <position position="78"/>
    </location>
    <ligand>
        <name>Na(+)</name>
        <dbReference type="ChEBI" id="CHEBI:29101"/>
        <note>structural</note>
    </ligand>
</feature>
<evidence type="ECO:0000256" key="10">
    <source>
        <dbReference type="ARBA" id="ARBA00035120"/>
    </source>
</evidence>
<feature type="binding site" evidence="12">
    <location>
        <position position="75"/>
    </location>
    <ligand>
        <name>Na(+)</name>
        <dbReference type="ChEBI" id="CHEBI:29101"/>
        <note>structural</note>
    </ligand>
</feature>
<feature type="transmembrane region" description="Helical" evidence="12">
    <location>
        <begin position="97"/>
        <end position="120"/>
    </location>
</feature>
<comment type="caution">
    <text evidence="13">The sequence shown here is derived from an EMBL/GenBank/DDBJ whole genome shotgun (WGS) entry which is preliminary data.</text>
</comment>
<evidence type="ECO:0000256" key="4">
    <source>
        <dbReference type="ARBA" id="ARBA00022692"/>
    </source>
</evidence>
<sequence length="125" mass="12899">MFHILLVAIGGATGSVARYLTGVAMTRFLGTGFPWGTITVNIVGSFAIGLLTEFVARKLSAPMEVRLLLVVGFLGGFTTFSSFSLDTMALAERGAILAAFGYVAASVTLSLAAAFGGLALGRSLF</sequence>
<feature type="transmembrane region" description="Helical" evidence="12">
    <location>
        <begin position="67"/>
        <end position="85"/>
    </location>
</feature>
<comment type="subcellular location">
    <subcellularLocation>
        <location evidence="1 12">Cell membrane</location>
        <topology evidence="1 12">Multi-pass membrane protein</topology>
    </subcellularLocation>
</comment>
<proteinExistence type="inferred from homology"/>
<keyword evidence="14" id="KW-1185">Reference proteome</keyword>
<evidence type="ECO:0000256" key="7">
    <source>
        <dbReference type="ARBA" id="ARBA00023065"/>
    </source>
</evidence>
<keyword evidence="2 12" id="KW-1003">Cell membrane</keyword>
<keyword evidence="8 12" id="KW-0472">Membrane</keyword>
<evidence type="ECO:0000256" key="5">
    <source>
        <dbReference type="ARBA" id="ARBA00022989"/>
    </source>
</evidence>
<evidence type="ECO:0000256" key="2">
    <source>
        <dbReference type="ARBA" id="ARBA00022475"/>
    </source>
</evidence>
<keyword evidence="5 12" id="KW-1133">Transmembrane helix</keyword>
<reference evidence="13 14" key="1">
    <citation type="submission" date="2022-03" db="EMBL/GenBank/DDBJ databases">
        <title>Rhizobium SSM4.3 sp. nov., isolated from Sediment (Gouqi Island).</title>
        <authorList>
            <person name="Chen G."/>
        </authorList>
    </citation>
    <scope>NUCLEOTIDE SEQUENCE [LARGE SCALE GENOMIC DNA]</scope>
    <source>
        <strain evidence="13 14">SSM4.3</strain>
    </source>
</reference>
<evidence type="ECO:0000256" key="11">
    <source>
        <dbReference type="ARBA" id="ARBA00035585"/>
    </source>
</evidence>
<name>A0ABT0D1R3_9HYPH</name>
<dbReference type="InterPro" id="IPR003691">
    <property type="entry name" value="FluC"/>
</dbReference>
<comment type="activity regulation">
    <text evidence="12">Na(+) is not transported, but it plays an essential structural role and its presence is essential for fluoride channel function.</text>
</comment>
<feature type="transmembrane region" description="Helical" evidence="12">
    <location>
        <begin position="33"/>
        <end position="55"/>
    </location>
</feature>
<keyword evidence="7 12" id="KW-0406">Ion transport</keyword>
<organism evidence="13 14">
    <name type="scientific">Peteryoungia algae</name>
    <dbReference type="NCBI Taxonomy" id="2919917"/>
    <lineage>
        <taxon>Bacteria</taxon>
        <taxon>Pseudomonadati</taxon>
        <taxon>Pseudomonadota</taxon>
        <taxon>Alphaproteobacteria</taxon>
        <taxon>Hyphomicrobiales</taxon>
        <taxon>Rhizobiaceae</taxon>
        <taxon>Peteryoungia</taxon>
    </lineage>
</organism>
<dbReference type="EMBL" id="JALAYX010000003">
    <property type="protein sequence ID" value="MCJ8239322.1"/>
    <property type="molecule type" value="Genomic_DNA"/>
</dbReference>
<accession>A0ABT0D1R3</accession>